<protein>
    <submittedName>
        <fullName evidence="1">Uncharacterized protein</fullName>
    </submittedName>
</protein>
<accession>A0A382UBF0</accession>
<reference evidence="1" key="1">
    <citation type="submission" date="2018-05" db="EMBL/GenBank/DDBJ databases">
        <authorList>
            <person name="Lanie J.A."/>
            <person name="Ng W.-L."/>
            <person name="Kazmierczak K.M."/>
            <person name="Andrzejewski T.M."/>
            <person name="Davidsen T.M."/>
            <person name="Wayne K.J."/>
            <person name="Tettelin H."/>
            <person name="Glass J.I."/>
            <person name="Rusch D."/>
            <person name="Podicherti R."/>
            <person name="Tsui H.-C.T."/>
            <person name="Winkler M.E."/>
        </authorList>
    </citation>
    <scope>NUCLEOTIDE SEQUENCE</scope>
</reference>
<organism evidence="1">
    <name type="scientific">marine metagenome</name>
    <dbReference type="NCBI Taxonomy" id="408172"/>
    <lineage>
        <taxon>unclassified sequences</taxon>
        <taxon>metagenomes</taxon>
        <taxon>ecological metagenomes</taxon>
    </lineage>
</organism>
<feature type="non-terminal residue" evidence="1">
    <location>
        <position position="1"/>
    </location>
</feature>
<name>A0A382UBF0_9ZZZZ</name>
<gene>
    <name evidence="1" type="ORF">METZ01_LOCUS384478</name>
</gene>
<sequence length="43" mass="5067">TEVEMCFRCREPLSVEEQGSEYYVINQHCPYCYSADLNVCLDE</sequence>
<evidence type="ECO:0000313" key="1">
    <source>
        <dbReference type="EMBL" id="SVD31624.1"/>
    </source>
</evidence>
<proteinExistence type="predicted"/>
<dbReference type="AlphaFoldDB" id="A0A382UBF0"/>
<dbReference type="EMBL" id="UINC01142970">
    <property type="protein sequence ID" value="SVD31624.1"/>
    <property type="molecule type" value="Genomic_DNA"/>
</dbReference>